<dbReference type="Proteomes" id="UP000198749">
    <property type="component" value="Unassembled WGS sequence"/>
</dbReference>
<organism evidence="4 5">
    <name type="scientific">Amphritea atlantica</name>
    <dbReference type="NCBI Taxonomy" id="355243"/>
    <lineage>
        <taxon>Bacteria</taxon>
        <taxon>Pseudomonadati</taxon>
        <taxon>Pseudomonadota</taxon>
        <taxon>Gammaproteobacteria</taxon>
        <taxon>Oceanospirillales</taxon>
        <taxon>Oceanospirillaceae</taxon>
        <taxon>Amphritea</taxon>
    </lineage>
</organism>
<keyword evidence="4" id="KW-0645">Protease</keyword>
<comment type="caution">
    <text evidence="2">Lacks conserved residue(s) required for the propagation of feature annotation.</text>
</comment>
<proteinExistence type="inferred from homology"/>
<name>A0A1H9CY02_9GAMM</name>
<gene>
    <name evidence="4" type="ORF">SAMN03080615_00230</name>
</gene>
<feature type="domain" description="Peptidase M14" evidence="3">
    <location>
        <begin position="29"/>
        <end position="310"/>
    </location>
</feature>
<dbReference type="PROSITE" id="PS00132">
    <property type="entry name" value="CARBOXYPEPT_ZN_1"/>
    <property type="match status" value="1"/>
</dbReference>
<keyword evidence="5" id="KW-1185">Reference proteome</keyword>
<dbReference type="InterPro" id="IPR057246">
    <property type="entry name" value="CARBOXYPEPT_ZN_1"/>
</dbReference>
<dbReference type="AlphaFoldDB" id="A0A1H9CY02"/>
<accession>A0A1H9CY02</accession>
<dbReference type="Pfam" id="PF00246">
    <property type="entry name" value="Peptidase_M14"/>
    <property type="match status" value="1"/>
</dbReference>
<dbReference type="GO" id="GO:0008270">
    <property type="term" value="F:zinc ion binding"/>
    <property type="evidence" value="ECO:0007669"/>
    <property type="project" value="InterPro"/>
</dbReference>
<evidence type="ECO:0000256" key="2">
    <source>
        <dbReference type="PROSITE-ProRule" id="PRU01379"/>
    </source>
</evidence>
<dbReference type="GO" id="GO:0006508">
    <property type="term" value="P:proteolysis"/>
    <property type="evidence" value="ECO:0007669"/>
    <property type="project" value="InterPro"/>
</dbReference>
<evidence type="ECO:0000313" key="4">
    <source>
        <dbReference type="EMBL" id="SEQ06065.1"/>
    </source>
</evidence>
<sequence>MTELGQAAKLSSEPIQRVHPGLTDRCLPEMALLEELICEHAKQLKVRTLALIEHQSDSQHHQLPIYSLQFGSDNPDAPTLAFVGGVHGVERIGTRLLLTFLSSLLKRLTWDRGLNYELQHLRLVFCPLLNPSGMALGQRSNPQGVDLMRNAPHNASDKTTWMVGGHRLSNRLPWYRGEEKKPMETEALALCDWVHDELFNSPLSIVLDCHSGFGLRDRIWFPMAGSREPLQHRAELAALVHLFETSNPHHNYIIEPQHHSYLTHGDLWDYLYHQSLSLEATVFLPLTLEMGSWRWVKKNPRQLTSFMGLFNPLVPHREKRTMRRHLLLLEFLIRSCCAYETWLPVSPMSRLRYELEAKQRWYG</sequence>
<dbReference type="STRING" id="355243.SAMN03080615_00230"/>
<dbReference type="RefSeq" id="WP_217647366.1">
    <property type="nucleotide sequence ID" value="NZ_AP025284.1"/>
</dbReference>
<keyword evidence="4" id="KW-0378">Hydrolase</keyword>
<protein>
    <submittedName>
        <fullName evidence="4">Zinc carboxypeptidase</fullName>
    </submittedName>
</protein>
<dbReference type="GO" id="GO:0004181">
    <property type="term" value="F:metallocarboxypeptidase activity"/>
    <property type="evidence" value="ECO:0007669"/>
    <property type="project" value="InterPro"/>
</dbReference>
<comment type="similarity">
    <text evidence="1 2">Belongs to the peptidase M14 family.</text>
</comment>
<evidence type="ECO:0000313" key="5">
    <source>
        <dbReference type="Proteomes" id="UP000198749"/>
    </source>
</evidence>
<dbReference type="EMBL" id="FOGB01000001">
    <property type="protein sequence ID" value="SEQ06065.1"/>
    <property type="molecule type" value="Genomic_DNA"/>
</dbReference>
<evidence type="ECO:0000256" key="1">
    <source>
        <dbReference type="ARBA" id="ARBA00005988"/>
    </source>
</evidence>
<dbReference type="InterPro" id="IPR000834">
    <property type="entry name" value="Peptidase_M14"/>
</dbReference>
<dbReference type="Gene3D" id="3.40.630.10">
    <property type="entry name" value="Zn peptidases"/>
    <property type="match status" value="1"/>
</dbReference>
<evidence type="ECO:0000259" key="3">
    <source>
        <dbReference type="PROSITE" id="PS52035"/>
    </source>
</evidence>
<reference evidence="5" key="1">
    <citation type="submission" date="2016-10" db="EMBL/GenBank/DDBJ databases">
        <authorList>
            <person name="Varghese N."/>
            <person name="Submissions S."/>
        </authorList>
    </citation>
    <scope>NUCLEOTIDE SEQUENCE [LARGE SCALE GENOMIC DNA]</scope>
    <source>
        <strain evidence="5">DSM 18887</strain>
    </source>
</reference>
<dbReference type="SUPFAM" id="SSF53187">
    <property type="entry name" value="Zn-dependent exopeptidases"/>
    <property type="match status" value="1"/>
</dbReference>
<dbReference type="PROSITE" id="PS52035">
    <property type="entry name" value="PEPTIDASE_M14"/>
    <property type="match status" value="1"/>
</dbReference>
<keyword evidence="4" id="KW-0121">Carboxypeptidase</keyword>